<proteinExistence type="predicted"/>
<organism evidence="4 5">
    <name type="scientific">Rhododendron williamsianum</name>
    <dbReference type="NCBI Taxonomy" id="262921"/>
    <lineage>
        <taxon>Eukaryota</taxon>
        <taxon>Viridiplantae</taxon>
        <taxon>Streptophyta</taxon>
        <taxon>Embryophyta</taxon>
        <taxon>Tracheophyta</taxon>
        <taxon>Spermatophyta</taxon>
        <taxon>Magnoliopsida</taxon>
        <taxon>eudicotyledons</taxon>
        <taxon>Gunneridae</taxon>
        <taxon>Pentapetalae</taxon>
        <taxon>asterids</taxon>
        <taxon>Ericales</taxon>
        <taxon>Ericaceae</taxon>
        <taxon>Ericoideae</taxon>
        <taxon>Rhodoreae</taxon>
        <taxon>Rhododendron</taxon>
    </lineage>
</organism>
<dbReference type="Proteomes" id="UP000428333">
    <property type="component" value="Linkage Group LG07"/>
</dbReference>
<dbReference type="InterPro" id="IPR021820">
    <property type="entry name" value="S-locus_recpt_kinase_C"/>
</dbReference>
<evidence type="ECO:0000313" key="4">
    <source>
        <dbReference type="EMBL" id="KAE9456436.1"/>
    </source>
</evidence>
<dbReference type="Pfam" id="PF08276">
    <property type="entry name" value="PAN_2"/>
    <property type="match status" value="1"/>
</dbReference>
<dbReference type="GO" id="GO:0048544">
    <property type="term" value="P:recognition of pollen"/>
    <property type="evidence" value="ECO:0007669"/>
    <property type="project" value="InterPro"/>
</dbReference>
<reference evidence="4 5" key="1">
    <citation type="journal article" date="2019" name="Genome Biol. Evol.">
        <title>The Rhododendron genome and chromosomal organization provide insight into shared whole-genome duplications across the heath family (Ericaceae).</title>
        <authorList>
            <person name="Soza V.L."/>
            <person name="Lindsley D."/>
            <person name="Waalkes A."/>
            <person name="Ramage E."/>
            <person name="Patwardhan R.P."/>
            <person name="Burton J.N."/>
            <person name="Adey A."/>
            <person name="Kumar A."/>
            <person name="Qiu R."/>
            <person name="Shendure J."/>
            <person name="Hall B."/>
        </authorList>
    </citation>
    <scope>NUCLEOTIDE SEQUENCE [LARGE SCALE GENOMIC DNA]</scope>
    <source>
        <strain evidence="4">RSF 1966-606</strain>
    </source>
</reference>
<dbReference type="InterPro" id="IPR003609">
    <property type="entry name" value="Pan_app"/>
</dbReference>
<evidence type="ECO:0000259" key="3">
    <source>
        <dbReference type="PROSITE" id="PS50948"/>
    </source>
</evidence>
<keyword evidence="2" id="KW-1015">Disulfide bond</keyword>
<feature type="domain" description="Apple" evidence="3">
    <location>
        <begin position="216"/>
        <end position="300"/>
    </location>
</feature>
<dbReference type="OrthoDB" id="4062651at2759"/>
<accession>A0A6A4L7K2</accession>
<dbReference type="SMART" id="SM00473">
    <property type="entry name" value="PAN_AP"/>
    <property type="match status" value="1"/>
</dbReference>
<dbReference type="InterPro" id="IPR000858">
    <property type="entry name" value="S_locus_glycoprot_dom"/>
</dbReference>
<evidence type="ECO:0000256" key="1">
    <source>
        <dbReference type="ARBA" id="ARBA00022729"/>
    </source>
</evidence>
<feature type="non-terminal residue" evidence="4">
    <location>
        <position position="1"/>
    </location>
</feature>
<evidence type="ECO:0000313" key="5">
    <source>
        <dbReference type="Proteomes" id="UP000428333"/>
    </source>
</evidence>
<dbReference type="AlphaFoldDB" id="A0A6A4L7K2"/>
<dbReference type="PANTHER" id="PTHR32444:SF247">
    <property type="entry name" value="OS01G0958200 PROTEIN"/>
    <property type="match status" value="1"/>
</dbReference>
<dbReference type="Pfam" id="PF00954">
    <property type="entry name" value="S_locus_glycop"/>
    <property type="match status" value="1"/>
</dbReference>
<name>A0A6A4L7K2_9ERIC</name>
<keyword evidence="1" id="KW-0732">Signal</keyword>
<evidence type="ECO:0000256" key="2">
    <source>
        <dbReference type="ARBA" id="ARBA00023157"/>
    </source>
</evidence>
<dbReference type="PROSITE" id="PS50948">
    <property type="entry name" value="PAN"/>
    <property type="match status" value="1"/>
</dbReference>
<dbReference type="Gene3D" id="1.10.510.10">
    <property type="entry name" value="Transferase(Phosphotransferase) domain 1"/>
    <property type="match status" value="1"/>
</dbReference>
<comment type="caution">
    <text evidence="4">The sequence shown here is derived from an EMBL/GenBank/DDBJ whole genome shotgun (WGS) entry which is preliminary data.</text>
</comment>
<protein>
    <recommendedName>
        <fullName evidence="3">Apple domain-containing protein</fullName>
    </recommendedName>
</protein>
<dbReference type="PANTHER" id="PTHR32444">
    <property type="entry name" value="BULB-TYPE LECTIN DOMAIN-CONTAINING PROTEIN"/>
    <property type="match status" value="1"/>
</dbReference>
<dbReference type="Pfam" id="PF11883">
    <property type="entry name" value="DUF3403"/>
    <property type="match status" value="1"/>
</dbReference>
<dbReference type="CDD" id="cd01098">
    <property type="entry name" value="PAN_AP_plant"/>
    <property type="match status" value="1"/>
</dbReference>
<gene>
    <name evidence="4" type="ORF">C3L33_11644</name>
</gene>
<sequence>MKITSLMVHNMPVETLSENLVANTDNSRDDKFCSSCFLVDLFISAIRYRLDRYNLTRTVSPGVFSVEADPEGTNQFFILQGSQKYWTTGMWNGLIFSEMPEMRLNYVFDYTYFSNENGSYFTYSMYNPSIISRLMLDTTGQVAQLTWLESVGQWNRFWSQPRGQCDVYAYCGTFATCNQITQPFCQCLRGFEPNSVGDQNAGDMSGGCMRKAPLQCGNDSAVNGRKDQFLHIAKVRLPANSIVLSQVKSVGDCKLACFSNCSCSAYTYSVSGCSIWGNELLNVAWDLWKSGRGEGIKDPTLQDISSTNMLLRYVNIGFLCVQESAADRPTMSDVISMLSNELMLLASPKQPAFSTSRSVPDLNSSKQLEICSINDVTVSILEAR</sequence>
<dbReference type="EMBL" id="QEFC01001725">
    <property type="protein sequence ID" value="KAE9456436.1"/>
    <property type="molecule type" value="Genomic_DNA"/>
</dbReference>
<keyword evidence="5" id="KW-1185">Reference proteome</keyword>
<dbReference type="GO" id="GO:0004674">
    <property type="term" value="F:protein serine/threonine kinase activity"/>
    <property type="evidence" value="ECO:0007669"/>
    <property type="project" value="InterPro"/>
</dbReference>